<evidence type="ECO:0000313" key="11">
    <source>
        <dbReference type="EMBL" id="VFJ93073.1"/>
    </source>
</evidence>
<dbReference type="AlphaFoldDB" id="A0A450UHL7"/>
<gene>
    <name evidence="8" type="primary">argA</name>
    <name evidence="10" type="ORF">BECKH772A_GA0070896_100386</name>
    <name evidence="11" type="ORF">BECKH772B_GA0070898_100386</name>
    <name evidence="12" type="ORF">BECKH772C_GA0070978_100376</name>
</gene>
<dbReference type="PANTHER" id="PTHR30602:SF12">
    <property type="entry name" value="AMINO-ACID ACETYLTRANSFERASE NAGS1, CHLOROPLASTIC-RELATED"/>
    <property type="match status" value="1"/>
</dbReference>
<keyword evidence="4 8" id="KW-0028">Amino-acid biosynthesis</keyword>
<feature type="domain" description="N-acetyltransferase" evidence="9">
    <location>
        <begin position="320"/>
        <end position="471"/>
    </location>
</feature>
<dbReference type="NCBIfam" id="NF003641">
    <property type="entry name" value="PRK05279.1"/>
    <property type="match status" value="1"/>
</dbReference>
<evidence type="ECO:0000256" key="5">
    <source>
        <dbReference type="ARBA" id="ARBA00022679"/>
    </source>
</evidence>
<evidence type="ECO:0000256" key="6">
    <source>
        <dbReference type="ARBA" id="ARBA00023315"/>
    </source>
</evidence>
<dbReference type="Pfam" id="PF00696">
    <property type="entry name" value="AA_kinase"/>
    <property type="match status" value="1"/>
</dbReference>
<dbReference type="EC" id="2.3.1.1" evidence="8"/>
<dbReference type="UniPathway" id="UPA00068">
    <property type="reaction ID" value="UER00106"/>
</dbReference>
<dbReference type="InterPro" id="IPR000182">
    <property type="entry name" value="GNAT_dom"/>
</dbReference>
<evidence type="ECO:0000313" key="10">
    <source>
        <dbReference type="EMBL" id="VFJ92042.1"/>
    </source>
</evidence>
<dbReference type="PANTHER" id="PTHR30602">
    <property type="entry name" value="AMINO-ACID ACETYLTRANSFERASE"/>
    <property type="match status" value="1"/>
</dbReference>
<comment type="similarity">
    <text evidence="2 8">Belongs to the acetyltransferase family. ArgA subfamily.</text>
</comment>
<dbReference type="GO" id="GO:0005737">
    <property type="term" value="C:cytoplasm"/>
    <property type="evidence" value="ECO:0007669"/>
    <property type="project" value="UniProtKB-SubCell"/>
</dbReference>
<comment type="subcellular location">
    <subcellularLocation>
        <location evidence="8">Cytoplasm</location>
    </subcellularLocation>
</comment>
<dbReference type="CDD" id="cd04237">
    <property type="entry name" value="AAK_NAGS-ABP"/>
    <property type="match status" value="1"/>
</dbReference>
<dbReference type="InterPro" id="IPR010167">
    <property type="entry name" value="NH2A_AcTrfase"/>
</dbReference>
<dbReference type="SUPFAM" id="SSF55729">
    <property type="entry name" value="Acyl-CoA N-acyltransferases (Nat)"/>
    <property type="match status" value="1"/>
</dbReference>
<protein>
    <recommendedName>
        <fullName evidence="8">Amino-acid acetyltransferase</fullName>
        <ecNumber evidence="8">2.3.1.1</ecNumber>
    </recommendedName>
    <alternativeName>
        <fullName evidence="8">N-acetylglutamate synthase</fullName>
        <shortName evidence="8">AGS</shortName>
        <shortName evidence="8">NAGS</shortName>
    </alternativeName>
</protein>
<dbReference type="EMBL" id="CAADFI010000038">
    <property type="protein sequence ID" value="VFJ93073.1"/>
    <property type="molecule type" value="Genomic_DNA"/>
</dbReference>
<evidence type="ECO:0000259" key="9">
    <source>
        <dbReference type="PROSITE" id="PS51186"/>
    </source>
</evidence>
<dbReference type="GO" id="GO:0004042">
    <property type="term" value="F:L-glutamate N-acetyltransferase activity"/>
    <property type="evidence" value="ECO:0007669"/>
    <property type="project" value="UniProtKB-UniRule"/>
</dbReference>
<reference evidence="10" key="1">
    <citation type="submission" date="2019-02" db="EMBL/GenBank/DDBJ databases">
        <authorList>
            <person name="Gruber-Vodicka R. H."/>
            <person name="Seah K. B. B."/>
        </authorList>
    </citation>
    <scope>NUCLEOTIDE SEQUENCE</scope>
    <source>
        <strain evidence="12">BECK_SA2B12</strain>
        <strain evidence="10">BECK_SA2B15</strain>
        <strain evidence="11">BECK_SA2B20</strain>
    </source>
</reference>
<dbReference type="InterPro" id="IPR001048">
    <property type="entry name" value="Asp/Glu/Uridylate_kinase"/>
</dbReference>
<evidence type="ECO:0000256" key="3">
    <source>
        <dbReference type="ARBA" id="ARBA00022571"/>
    </source>
</evidence>
<keyword evidence="3 8" id="KW-0055">Arginine biosynthesis</keyword>
<dbReference type="EMBL" id="CAADFJ010000037">
    <property type="protein sequence ID" value="VFJ99921.1"/>
    <property type="molecule type" value="Genomic_DNA"/>
</dbReference>
<dbReference type="PIRSF" id="PIRSF000423">
    <property type="entry name" value="ArgA"/>
    <property type="match status" value="1"/>
</dbReference>
<keyword evidence="8" id="KW-0963">Cytoplasm</keyword>
<dbReference type="Pfam" id="PF13508">
    <property type="entry name" value="Acetyltransf_7"/>
    <property type="match status" value="1"/>
</dbReference>
<organism evidence="10">
    <name type="scientific">Candidatus Kentrum eta</name>
    <dbReference type="NCBI Taxonomy" id="2126337"/>
    <lineage>
        <taxon>Bacteria</taxon>
        <taxon>Pseudomonadati</taxon>
        <taxon>Pseudomonadota</taxon>
        <taxon>Gammaproteobacteria</taxon>
        <taxon>Candidatus Kentrum</taxon>
    </lineage>
</organism>
<accession>A0A450UHL7</accession>
<evidence type="ECO:0000256" key="2">
    <source>
        <dbReference type="ARBA" id="ARBA00009145"/>
    </source>
</evidence>
<evidence type="ECO:0000256" key="1">
    <source>
        <dbReference type="ARBA" id="ARBA00004925"/>
    </source>
</evidence>
<dbReference type="CDD" id="cd04301">
    <property type="entry name" value="NAT_SF"/>
    <property type="match status" value="1"/>
</dbReference>
<dbReference type="GO" id="GO:0006526">
    <property type="term" value="P:L-arginine biosynthetic process"/>
    <property type="evidence" value="ECO:0007669"/>
    <property type="project" value="UniProtKB-UniRule"/>
</dbReference>
<dbReference type="NCBIfam" id="TIGR01890">
    <property type="entry name" value="N-Ac-Glu-synth"/>
    <property type="match status" value="1"/>
</dbReference>
<dbReference type="PROSITE" id="PS51186">
    <property type="entry name" value="GNAT"/>
    <property type="match status" value="1"/>
</dbReference>
<name>A0A450UHL7_9GAMM</name>
<evidence type="ECO:0000256" key="4">
    <source>
        <dbReference type="ARBA" id="ARBA00022605"/>
    </source>
</evidence>
<dbReference type="HAMAP" id="MF_01105">
    <property type="entry name" value="N_acetyl_glu_synth"/>
    <property type="match status" value="1"/>
</dbReference>
<dbReference type="InterPro" id="IPR036393">
    <property type="entry name" value="AceGlu_kinase-like_sf"/>
</dbReference>
<dbReference type="InterPro" id="IPR016181">
    <property type="entry name" value="Acyl_CoA_acyltransferase"/>
</dbReference>
<sequence length="471" mass="51504">MTRSKYGNGQDMVPQDIIPWFRGAAPYIKSQRGNIFVVYFSGDVIADSAKFPGLIADFALLHSLGVKLVLVYGAHPQIEQRLEARGVSARYANGFRITDETTLAAVKEAVTATRLDIESRLSTEPVNAPTANTTGGNNTRIRVASGNFMTGRPIGVRDGVDFGYTGEVRRIDVPAIRALLAGGHIVLIPPLGFSPTGEVFNLSALDVAAGVATSLAVAKLLLLDGKNLSGTPEDRIPRQITLSQAKSLLTEYREGDNRDNRRNLACAARGLYRQLERAVQVCQSGVPRTHLIDHRIDGALLLEIYTRDGVGTMVCGDAYDTLRGATSDDIAGIIKLITPLEERGILVRRSREKLEAEIDRFLVMERDGAIIACAAAYPCVDERRTEVKILELACLAVHQDYRGSDCGNALLEAIEKSAHAKGATQLFVLTTHTEHWFLEHGFSRATLNDLPRTRRGMYNENRNAKVLIKAL</sequence>
<evidence type="ECO:0000256" key="8">
    <source>
        <dbReference type="HAMAP-Rule" id="MF_01105"/>
    </source>
</evidence>
<dbReference type="Gene3D" id="3.40.1160.10">
    <property type="entry name" value="Acetylglutamate kinase-like"/>
    <property type="match status" value="1"/>
</dbReference>
<evidence type="ECO:0000313" key="12">
    <source>
        <dbReference type="EMBL" id="VFJ99921.1"/>
    </source>
</evidence>
<dbReference type="InterPro" id="IPR033719">
    <property type="entry name" value="NAGS_kin"/>
</dbReference>
<keyword evidence="6 8" id="KW-0012">Acyltransferase</keyword>
<comment type="miscellaneous">
    <text evidence="8">In bacteria which possess the bifunctional enzyme ornithine acetyltransferase/N-acetylglutamate synthase (ArgJ), ArgA fulfills an anaplerotic role.</text>
</comment>
<proteinExistence type="inferred from homology"/>
<dbReference type="Gene3D" id="3.40.630.30">
    <property type="match status" value="1"/>
</dbReference>
<dbReference type="EMBL" id="CAADFG010000038">
    <property type="protein sequence ID" value="VFJ92042.1"/>
    <property type="molecule type" value="Genomic_DNA"/>
</dbReference>
<dbReference type="SUPFAM" id="SSF53633">
    <property type="entry name" value="Carbamate kinase-like"/>
    <property type="match status" value="1"/>
</dbReference>
<keyword evidence="5 8" id="KW-0808">Transferase</keyword>
<comment type="catalytic activity">
    <reaction evidence="7 8">
        <text>L-glutamate + acetyl-CoA = N-acetyl-L-glutamate + CoA + H(+)</text>
        <dbReference type="Rhea" id="RHEA:24292"/>
        <dbReference type="ChEBI" id="CHEBI:15378"/>
        <dbReference type="ChEBI" id="CHEBI:29985"/>
        <dbReference type="ChEBI" id="CHEBI:44337"/>
        <dbReference type="ChEBI" id="CHEBI:57287"/>
        <dbReference type="ChEBI" id="CHEBI:57288"/>
        <dbReference type="EC" id="2.3.1.1"/>
    </reaction>
</comment>
<comment type="pathway">
    <text evidence="1 8">Amino-acid biosynthesis; L-arginine biosynthesis; N(2)-acetyl-L-ornithine from L-glutamate: step 1/4.</text>
</comment>
<evidence type="ECO:0000256" key="7">
    <source>
        <dbReference type="ARBA" id="ARBA00048372"/>
    </source>
</evidence>